<dbReference type="RefSeq" id="WP_073207995.1">
    <property type="nucleotide sequence ID" value="NZ_FRBD01000010.1"/>
</dbReference>
<dbReference type="PIRSF" id="PIRSF028451">
    <property type="entry name" value="UCP028451"/>
    <property type="match status" value="1"/>
</dbReference>
<dbReference type="EMBL" id="FRBD01000010">
    <property type="protein sequence ID" value="SHK72231.1"/>
    <property type="molecule type" value="Genomic_DNA"/>
</dbReference>
<dbReference type="InterPro" id="IPR012808">
    <property type="entry name" value="CHP02453"/>
</dbReference>
<evidence type="ECO:0000313" key="2">
    <source>
        <dbReference type="Proteomes" id="UP000184130"/>
    </source>
</evidence>
<proteinExistence type="predicted"/>
<protein>
    <submittedName>
        <fullName evidence="1">TIGR02453 family protein</fullName>
    </submittedName>
</protein>
<dbReference type="NCBIfam" id="TIGR02453">
    <property type="entry name" value="TIGR02453 family protein"/>
    <property type="match status" value="1"/>
</dbReference>
<gene>
    <name evidence="1" type="ORF">SAMN05216463_110102</name>
</gene>
<dbReference type="OrthoDB" id="9794241at2"/>
<accession>A0A1M6USW7</accession>
<name>A0A1M6USW7_XYLRU</name>
<sequence>MDQKRILSFLRQVMANNNREWFQENKKEYEAVRAEFEKGVQQAIERIVTFDPEIAHVQVKDCTYRFYRDTRFSPDKSPYKNHLGAYINAKSKKALRGGYYLHFEPDHCILAVGNYWLPTNILTSCRNEMMGNTAEWLKCVENEEFQKYFGSDEASSFKEPTNIDSWDQPQGFGLAKLKTCPAGFPKDWPYVKYLRLKDYCCWHAVSNTFFESDDWLDEMERMFRAAKPMMDMMNSVIDDYE</sequence>
<dbReference type="PANTHER" id="PTHR36452:SF1">
    <property type="entry name" value="DUF2461 DOMAIN-CONTAINING PROTEIN"/>
    <property type="match status" value="1"/>
</dbReference>
<dbReference type="PANTHER" id="PTHR36452">
    <property type="entry name" value="CHROMOSOME 12, WHOLE GENOME SHOTGUN SEQUENCE"/>
    <property type="match status" value="1"/>
</dbReference>
<evidence type="ECO:0000313" key="1">
    <source>
        <dbReference type="EMBL" id="SHK72231.1"/>
    </source>
</evidence>
<organism evidence="1 2">
    <name type="scientific">Xylanibacter ruminicola</name>
    <name type="common">Prevotella ruminicola</name>
    <dbReference type="NCBI Taxonomy" id="839"/>
    <lineage>
        <taxon>Bacteria</taxon>
        <taxon>Pseudomonadati</taxon>
        <taxon>Bacteroidota</taxon>
        <taxon>Bacteroidia</taxon>
        <taxon>Bacteroidales</taxon>
        <taxon>Prevotellaceae</taxon>
        <taxon>Xylanibacter</taxon>
    </lineage>
</organism>
<reference evidence="1 2" key="1">
    <citation type="submission" date="2016-11" db="EMBL/GenBank/DDBJ databases">
        <authorList>
            <person name="Jaros S."/>
            <person name="Januszkiewicz K."/>
            <person name="Wedrychowicz H."/>
        </authorList>
    </citation>
    <scope>NUCLEOTIDE SEQUENCE [LARGE SCALE GENOMIC DNA]</scope>
    <source>
        <strain evidence="1 2">KHT3</strain>
    </source>
</reference>
<dbReference type="AlphaFoldDB" id="A0A1M6USW7"/>
<dbReference type="InterPro" id="IPR015996">
    <property type="entry name" value="UCP028451"/>
</dbReference>
<dbReference type="Pfam" id="PF09365">
    <property type="entry name" value="DUF2461"/>
    <property type="match status" value="1"/>
</dbReference>
<dbReference type="Proteomes" id="UP000184130">
    <property type="component" value="Unassembled WGS sequence"/>
</dbReference>